<evidence type="ECO:0000313" key="1">
    <source>
        <dbReference type="EMBL" id="GAT12235.1"/>
    </source>
</evidence>
<gene>
    <name evidence="1" type="ORF">RMCN_5368</name>
</gene>
<name>A0ABQ0KRT1_MYCNV</name>
<dbReference type="EMBL" id="BCTA01000091">
    <property type="protein sequence ID" value="GAT12235.1"/>
    <property type="molecule type" value="Genomic_DNA"/>
</dbReference>
<accession>A0ABQ0KRT1</accession>
<reference evidence="1 2" key="1">
    <citation type="journal article" date="2016" name="Genome Announc.">
        <title>Draft Genome Sequences of Five Rapidly Growing Mycobacterium Species, M. thermoresistibile, M. fortuitum subsp. acetamidolyticum, M. canariasense, M. brisbanense, and M. novocastrense.</title>
        <authorList>
            <person name="Katahira K."/>
            <person name="Ogura Y."/>
            <person name="Gotoh Y."/>
            <person name="Hayashi T."/>
        </authorList>
    </citation>
    <scope>NUCLEOTIDE SEQUENCE [LARGE SCALE GENOMIC DNA]</scope>
    <source>
        <strain evidence="1 2">JCM18114</strain>
    </source>
</reference>
<proteinExistence type="predicted"/>
<dbReference type="Proteomes" id="UP000069773">
    <property type="component" value="Unassembled WGS sequence"/>
</dbReference>
<organism evidence="1 2">
    <name type="scientific">Mycolicibacterium novocastrense</name>
    <name type="common">Mycobacterium novocastrense</name>
    <dbReference type="NCBI Taxonomy" id="59813"/>
    <lineage>
        <taxon>Bacteria</taxon>
        <taxon>Bacillati</taxon>
        <taxon>Actinomycetota</taxon>
        <taxon>Actinomycetes</taxon>
        <taxon>Mycobacteriales</taxon>
        <taxon>Mycobacteriaceae</taxon>
        <taxon>Mycolicibacterium</taxon>
    </lineage>
</organism>
<evidence type="ECO:0000313" key="2">
    <source>
        <dbReference type="Proteomes" id="UP000069773"/>
    </source>
</evidence>
<keyword evidence="2" id="KW-1185">Reference proteome</keyword>
<sequence length="59" mass="6127">MTVMSGLGILSDVSQMLSVPSVGIFGAGRWALRLGGVLVSGGSRMWADVSLLWVGHHSS</sequence>
<comment type="caution">
    <text evidence="1">The sequence shown here is derived from an EMBL/GenBank/DDBJ whole genome shotgun (WGS) entry which is preliminary data.</text>
</comment>
<protein>
    <submittedName>
        <fullName evidence="1">Uncharacterized protein</fullName>
    </submittedName>
</protein>